<organism evidence="2 3">
    <name type="scientific">Thomasclavelia spiroformis</name>
    <dbReference type="NCBI Taxonomy" id="29348"/>
    <lineage>
        <taxon>Bacteria</taxon>
        <taxon>Bacillati</taxon>
        <taxon>Bacillota</taxon>
        <taxon>Erysipelotrichia</taxon>
        <taxon>Erysipelotrichales</taxon>
        <taxon>Coprobacillaceae</taxon>
        <taxon>Thomasclavelia</taxon>
    </lineage>
</organism>
<dbReference type="Proteomes" id="UP000751224">
    <property type="component" value="Unassembled WGS sequence"/>
</dbReference>
<gene>
    <name evidence="2" type="ORF">KHX14_02025</name>
</gene>
<comment type="caution">
    <text evidence="2">The sequence shown here is derived from an EMBL/GenBank/DDBJ whole genome shotgun (WGS) entry which is preliminary data.</text>
</comment>
<evidence type="ECO:0000259" key="1">
    <source>
        <dbReference type="Pfam" id="PF04230"/>
    </source>
</evidence>
<evidence type="ECO:0000313" key="2">
    <source>
        <dbReference type="EMBL" id="MBS5587583.1"/>
    </source>
</evidence>
<protein>
    <submittedName>
        <fullName evidence="2">Polysaccharide pyruvyl transferase family protein</fullName>
    </submittedName>
</protein>
<dbReference type="GO" id="GO:0016740">
    <property type="term" value="F:transferase activity"/>
    <property type="evidence" value="ECO:0007669"/>
    <property type="project" value="UniProtKB-KW"/>
</dbReference>
<dbReference type="InterPro" id="IPR007345">
    <property type="entry name" value="Polysacch_pyruvyl_Trfase"/>
</dbReference>
<dbReference type="EMBL" id="JAGZCC010000007">
    <property type="protein sequence ID" value="MBS5587583.1"/>
    <property type="molecule type" value="Genomic_DNA"/>
</dbReference>
<evidence type="ECO:0000313" key="3">
    <source>
        <dbReference type="Proteomes" id="UP000751224"/>
    </source>
</evidence>
<keyword evidence="2" id="KW-0808">Transferase</keyword>
<dbReference type="RefSeq" id="WP_303885996.1">
    <property type="nucleotide sequence ID" value="NZ_JAGZCC010000007.1"/>
</dbReference>
<feature type="domain" description="Polysaccharide pyruvyl transferase" evidence="1">
    <location>
        <begin position="8"/>
        <end position="221"/>
    </location>
</feature>
<name>A0A943EMB3_9FIRM</name>
<dbReference type="AlphaFoldDB" id="A0A943EMB3"/>
<accession>A0A943EMB3</accession>
<dbReference type="Pfam" id="PF04230">
    <property type="entry name" value="PS_pyruv_trans"/>
    <property type="match status" value="1"/>
</dbReference>
<proteinExistence type="predicted"/>
<reference evidence="2" key="1">
    <citation type="submission" date="2021-02" db="EMBL/GenBank/DDBJ databases">
        <title>Infant gut strain persistence is associated with maternal origin, phylogeny, and functional potential including surface adhesion and iron acquisition.</title>
        <authorList>
            <person name="Lou Y.C."/>
        </authorList>
    </citation>
    <scope>NUCLEOTIDE SEQUENCE</scope>
    <source>
        <strain evidence="2">L3_108_000G1_dasL3_108_000G1_metabat.metabat.11</strain>
    </source>
</reference>
<sequence length="338" mass="39813">MKTELTKNIGDVFQCLATMQFIECTQPQYIDREELGKNVDKESKIILNGWYIHDSKYWPPASNLKPLFTSMHISNVRQKNGQIPIQEMILSKKGEYLKNKIIGCRDMFLYNYLEKKGMKAYFSGCMTLTLDNKKLGKKVDDGYICLVDCSDTIYQFIKGITNRKILRLSQEGDEWFLPYDERLEKAKELLKLYNNAHLVISGRLHVILPCLALETPVIRIEPKFGDERYEGIGDLMYSCTEKELISKKFPLNLENLMSNPKEYNVIRNNLIKIVKNYINDVDMDENFYKNIHETNMSALKAAKEFQICFRKKNKMSPYYIRQNLYKFRKFIRNKKNCI</sequence>